<dbReference type="GO" id="GO:0015920">
    <property type="term" value="P:lipopolysaccharide transport"/>
    <property type="evidence" value="ECO:0007669"/>
    <property type="project" value="TreeGrafter"/>
</dbReference>
<dbReference type="PANTHER" id="PTHR36504:SF1">
    <property type="entry name" value="LIPOPOLYSACCHARIDE EXPORT SYSTEM PROTEIN LPTA"/>
    <property type="match status" value="1"/>
</dbReference>
<dbReference type="GO" id="GO:0030288">
    <property type="term" value="C:outer membrane-bounded periplasmic space"/>
    <property type="evidence" value="ECO:0007669"/>
    <property type="project" value="TreeGrafter"/>
</dbReference>
<gene>
    <name evidence="3" type="ORF">EV665_104177</name>
</gene>
<dbReference type="EMBL" id="SLVX01000004">
    <property type="protein sequence ID" value="TCN46503.1"/>
    <property type="molecule type" value="Genomic_DNA"/>
</dbReference>
<feature type="domain" description="Organic solvent tolerance-like N-terminal" evidence="2">
    <location>
        <begin position="64"/>
        <end position="178"/>
    </location>
</feature>
<keyword evidence="1" id="KW-0732">Signal</keyword>
<organism evidence="3 4">
    <name type="scientific">Shinella granuli</name>
    <dbReference type="NCBI Taxonomy" id="323621"/>
    <lineage>
        <taxon>Bacteria</taxon>
        <taxon>Pseudomonadati</taxon>
        <taxon>Pseudomonadota</taxon>
        <taxon>Alphaproteobacteria</taxon>
        <taxon>Hyphomicrobiales</taxon>
        <taxon>Rhizobiaceae</taxon>
        <taxon>Shinella</taxon>
    </lineage>
</organism>
<dbReference type="Gene3D" id="2.60.450.10">
    <property type="entry name" value="Lipopolysaccharide (LPS) transport protein A like domain"/>
    <property type="match status" value="1"/>
</dbReference>
<dbReference type="GO" id="GO:0017089">
    <property type="term" value="F:glycolipid transfer activity"/>
    <property type="evidence" value="ECO:0007669"/>
    <property type="project" value="TreeGrafter"/>
</dbReference>
<name>A0A4R2CYT6_SHIGR</name>
<dbReference type="GO" id="GO:0009279">
    <property type="term" value="C:cell outer membrane"/>
    <property type="evidence" value="ECO:0007669"/>
    <property type="project" value="TreeGrafter"/>
</dbReference>
<sequence length="202" mass="21203">MSTPPPSATEKSKSAMFATLSAPLRAASISVLAASLALIAVPAGAQQTSSRMKGMQLSNDQPIQIQSDKLEIRDQENKAEFTGNVKVVQGTTTLQAGKMVVYYAAGGSGSVASGDADIEKIDVSEKVYLKSGTQEATADTGTFNLVNETLLLKGEKVVLSEGKNVFVGCQLTVTMRTGEAKLDACGGRVMIQLDPKSRKTTN</sequence>
<protein>
    <submittedName>
        <fullName evidence="3">Lipopolysaccharide export system protein LptA</fullName>
    </submittedName>
</protein>
<proteinExistence type="predicted"/>
<dbReference type="Pfam" id="PF03968">
    <property type="entry name" value="LptD_N"/>
    <property type="match status" value="1"/>
</dbReference>
<evidence type="ECO:0000313" key="3">
    <source>
        <dbReference type="EMBL" id="TCN46503.1"/>
    </source>
</evidence>
<evidence type="ECO:0000259" key="2">
    <source>
        <dbReference type="Pfam" id="PF03968"/>
    </source>
</evidence>
<dbReference type="InterPro" id="IPR005653">
    <property type="entry name" value="OstA-like_N"/>
</dbReference>
<accession>A0A4R2CYT6</accession>
<evidence type="ECO:0000313" key="4">
    <source>
        <dbReference type="Proteomes" id="UP000295351"/>
    </source>
</evidence>
<dbReference type="Proteomes" id="UP000295351">
    <property type="component" value="Unassembled WGS sequence"/>
</dbReference>
<dbReference type="InterPro" id="IPR052037">
    <property type="entry name" value="LPS_export_LptA"/>
</dbReference>
<evidence type="ECO:0000256" key="1">
    <source>
        <dbReference type="ARBA" id="ARBA00022729"/>
    </source>
</evidence>
<dbReference type="AlphaFoldDB" id="A0A4R2CYT6"/>
<reference evidence="3 4" key="1">
    <citation type="submission" date="2019-03" db="EMBL/GenBank/DDBJ databases">
        <title>Genomic Encyclopedia of Type Strains, Phase IV (KMG-IV): sequencing the most valuable type-strain genomes for metagenomic binning, comparative biology and taxonomic classification.</title>
        <authorList>
            <person name="Goeker M."/>
        </authorList>
    </citation>
    <scope>NUCLEOTIDE SEQUENCE [LARGE SCALE GENOMIC DNA]</scope>
    <source>
        <strain evidence="3 4">DSM 18401</strain>
    </source>
</reference>
<keyword evidence="4" id="KW-1185">Reference proteome</keyword>
<dbReference type="PANTHER" id="PTHR36504">
    <property type="entry name" value="LIPOPOLYSACCHARIDE EXPORT SYSTEM PROTEIN LPTA"/>
    <property type="match status" value="1"/>
</dbReference>
<comment type="caution">
    <text evidence="3">The sequence shown here is derived from an EMBL/GenBank/DDBJ whole genome shotgun (WGS) entry which is preliminary data.</text>
</comment>